<dbReference type="InParanoid" id="J4G6Q0"/>
<dbReference type="Pfam" id="PF12708">
    <property type="entry name" value="Pect-lyase_RHGA_epim"/>
    <property type="match status" value="2"/>
</dbReference>
<keyword evidence="4" id="KW-1185">Reference proteome</keyword>
<accession>J4G6Q0</accession>
<evidence type="ECO:0000313" key="3">
    <source>
        <dbReference type="EMBL" id="CCM01933.1"/>
    </source>
</evidence>
<organism evidence="3 4">
    <name type="scientific">Fibroporia radiculosa</name>
    <dbReference type="NCBI Taxonomy" id="599839"/>
    <lineage>
        <taxon>Eukaryota</taxon>
        <taxon>Fungi</taxon>
        <taxon>Dikarya</taxon>
        <taxon>Basidiomycota</taxon>
        <taxon>Agaricomycotina</taxon>
        <taxon>Agaricomycetes</taxon>
        <taxon>Polyporales</taxon>
        <taxon>Fibroporiaceae</taxon>
        <taxon>Fibroporia</taxon>
    </lineage>
</organism>
<sequence>MLRLPVLLTLCSLLGSAIVTVSGLGSQCSTALSGGTAAPGDPYWLQNITHQGYAPYAPDPSTYPVYRNVKDYGAVGDGVADDTDAINAAISYGTRCGDGCGSSTTTPAVIFFPQGTYRVSGAIVAYYYSVLVGDARVPPTLLASSNFSGAAVVDADPYIPNGYGAEWYVNQDNFYRSVRNFVIDLTETSATSGATGIHWQVSQSTSLMNIVFEMSTASGTTQRGIYMENGSGGFMGDMVFNGGQYGMSVGNQQFTVRNVTINNAQTALLDAGTGITINSCEIGFALATTNGVTNGDSQGVGSETIIDAAITDVTYFIQTAEATTSLDGSIVLNNIQLTNVGTAVGAANGDVVLAGGTFLIDSWAQGNVYSGTSGTGTFTQGYINSISRPSSVLASSGWIFEKGHPQYIDYAPSQFMSVKSQGAVGDANTDDTAAIQAVFDNYAGCYIIFFDAGIYLVSDTITIPAGSQVVGEAWTTIMGYGENFEDYNNPQAVIQVGASSGDEGLAEFTDMIFSTRGPTAGAIVVEWNVHDPAGQQGAAGTWDTYIILGGRDGTNLQYAECPAGSSSDGNQCFAAFMGLYITSSASAYLEGLWVWLADHDLDSSTESVERPWHSFGIARPRMDDRDFEYVKISADDSVYLFTLISPDEHSILYQYGLVNAANHYMGFIQTETPYFQPDPAPTAPFVLDGNYGDPTSWPQNAAWALYVSNSQNILIFGAGHYSFFQNYTQTCDTTNNCQSQIVNIDSTSSNIGIYGLNTVYATYQLSVNYNSIIYYGDNENGLADTVTAWTLS</sequence>
<keyword evidence="1" id="KW-0732">Signal</keyword>
<evidence type="ECO:0000313" key="4">
    <source>
        <dbReference type="Proteomes" id="UP000006352"/>
    </source>
</evidence>
<reference evidence="3 4" key="1">
    <citation type="journal article" date="2012" name="Appl. Environ. Microbiol.">
        <title>Short-read sequencing for genomic analysis of the brown rot fungus Fibroporia radiculosa.</title>
        <authorList>
            <person name="Tang J.D."/>
            <person name="Perkins A.D."/>
            <person name="Sonstegard T.S."/>
            <person name="Schroeder S.G."/>
            <person name="Burgess S.C."/>
            <person name="Diehl S.V."/>
        </authorList>
    </citation>
    <scope>NUCLEOTIDE SEQUENCE [LARGE SCALE GENOMIC DNA]</scope>
    <source>
        <strain evidence="3 4">TFFH 294</strain>
    </source>
</reference>
<protein>
    <recommendedName>
        <fullName evidence="2">Rhamnogalacturonase A/B/Epimerase-like pectate lyase domain-containing protein</fullName>
    </recommendedName>
</protein>
<dbReference type="SUPFAM" id="SSF51126">
    <property type="entry name" value="Pectin lyase-like"/>
    <property type="match status" value="2"/>
</dbReference>
<feature type="domain" description="Rhamnogalacturonase A/B/Epimerase-like pectate lyase" evidence="2">
    <location>
        <begin position="415"/>
        <end position="484"/>
    </location>
</feature>
<dbReference type="InterPro" id="IPR012334">
    <property type="entry name" value="Pectin_lyas_fold"/>
</dbReference>
<dbReference type="Proteomes" id="UP000006352">
    <property type="component" value="Unassembled WGS sequence"/>
</dbReference>
<dbReference type="CDD" id="cd23668">
    <property type="entry name" value="GH55_beta13glucanase-like"/>
    <property type="match status" value="1"/>
</dbReference>
<dbReference type="HOGENOM" id="CLU_002540_2_2_1"/>
<dbReference type="STRING" id="599839.J4G6Q0"/>
<feature type="chain" id="PRO_5003778912" description="Rhamnogalacturonase A/B/Epimerase-like pectate lyase domain-containing protein" evidence="1">
    <location>
        <begin position="24"/>
        <end position="792"/>
    </location>
</feature>
<feature type="domain" description="Rhamnogalacturonase A/B/Epimerase-like pectate lyase" evidence="2">
    <location>
        <begin position="66"/>
        <end position="282"/>
    </location>
</feature>
<dbReference type="OrthoDB" id="1046782at2759"/>
<dbReference type="InterPro" id="IPR051801">
    <property type="entry name" value="GH28_Enzymes"/>
</dbReference>
<dbReference type="InterPro" id="IPR024535">
    <property type="entry name" value="RHGA/B-epi-like_pectate_lyase"/>
</dbReference>
<dbReference type="InterPro" id="IPR011050">
    <property type="entry name" value="Pectin_lyase_fold/virulence"/>
</dbReference>
<evidence type="ECO:0000259" key="2">
    <source>
        <dbReference type="Pfam" id="PF12708"/>
    </source>
</evidence>
<dbReference type="AlphaFoldDB" id="J4G6Q0"/>
<dbReference type="EMBL" id="HE797056">
    <property type="protein sequence ID" value="CCM01933.1"/>
    <property type="molecule type" value="Genomic_DNA"/>
</dbReference>
<gene>
    <name evidence="3" type="ORF">FIBRA_04006</name>
</gene>
<dbReference type="PANTHER" id="PTHR31339">
    <property type="entry name" value="PECTIN LYASE-RELATED"/>
    <property type="match status" value="1"/>
</dbReference>
<feature type="signal peptide" evidence="1">
    <location>
        <begin position="1"/>
        <end position="23"/>
    </location>
</feature>
<dbReference type="GeneID" id="24096844"/>
<proteinExistence type="predicted"/>
<dbReference type="Gene3D" id="2.160.20.10">
    <property type="entry name" value="Single-stranded right-handed beta-helix, Pectin lyase-like"/>
    <property type="match status" value="2"/>
</dbReference>
<dbReference type="PANTHER" id="PTHR31339:SF9">
    <property type="entry name" value="PLASMIN AND FIBRONECTIN-BINDING PROTEIN A"/>
    <property type="match status" value="1"/>
</dbReference>
<name>J4G6Q0_9APHY</name>
<dbReference type="RefSeq" id="XP_012181216.1">
    <property type="nucleotide sequence ID" value="XM_012325826.1"/>
</dbReference>
<evidence type="ECO:0000256" key="1">
    <source>
        <dbReference type="SAM" id="SignalP"/>
    </source>
</evidence>